<accession>A0ABY5P827</accession>
<organism evidence="2 3">
    <name type="scientific">Fundicoccus culcitae</name>
    <dbReference type="NCBI Taxonomy" id="2969821"/>
    <lineage>
        <taxon>Bacteria</taxon>
        <taxon>Bacillati</taxon>
        <taxon>Bacillota</taxon>
        <taxon>Bacilli</taxon>
        <taxon>Lactobacillales</taxon>
        <taxon>Aerococcaceae</taxon>
        <taxon>Fundicoccus</taxon>
    </lineage>
</organism>
<dbReference type="InterPro" id="IPR036873">
    <property type="entry name" value="Rhodanese-like_dom_sf"/>
</dbReference>
<feature type="domain" description="Rhodanese" evidence="1">
    <location>
        <begin position="98"/>
        <end position="192"/>
    </location>
</feature>
<reference evidence="2 3" key="1">
    <citation type="submission" date="2022-08" db="EMBL/GenBank/DDBJ databases">
        <title>Aerococcaceae sp. nov isolated from spoiled eye mask.</title>
        <authorList>
            <person name="Zhou G."/>
            <person name="Xie X.-B."/>
            <person name="Shi Q.-S."/>
            <person name="Wang Y.-S."/>
            <person name="Wen X."/>
            <person name="Peng H."/>
            <person name="Yang X.-J."/>
            <person name="Tao H.-B."/>
            <person name="Huang X.-M."/>
        </authorList>
    </citation>
    <scope>NUCLEOTIDE SEQUENCE [LARGE SCALE GENOMIC DNA]</scope>
    <source>
        <strain evidence="3">DM20194951</strain>
    </source>
</reference>
<gene>
    <name evidence="2" type="ORF">NRE15_04430</name>
</gene>
<dbReference type="SUPFAM" id="SSF52821">
    <property type="entry name" value="Rhodanese/Cell cycle control phosphatase"/>
    <property type="match status" value="2"/>
</dbReference>
<evidence type="ECO:0000313" key="3">
    <source>
        <dbReference type="Proteomes" id="UP001315967"/>
    </source>
</evidence>
<proteinExistence type="predicted"/>
<dbReference type="PANTHER" id="PTHR43031:SF16">
    <property type="entry name" value="OXIDOREDUCTASE"/>
    <property type="match status" value="1"/>
</dbReference>
<dbReference type="SMART" id="SM00450">
    <property type="entry name" value="RHOD"/>
    <property type="match status" value="1"/>
</dbReference>
<dbReference type="RefSeq" id="WP_313794389.1">
    <property type="nucleotide sequence ID" value="NZ_CP102453.1"/>
</dbReference>
<dbReference type="InterPro" id="IPR050229">
    <property type="entry name" value="GlpE_sulfurtransferase"/>
</dbReference>
<evidence type="ECO:0000259" key="1">
    <source>
        <dbReference type="SMART" id="SM00450"/>
    </source>
</evidence>
<dbReference type="Proteomes" id="UP001315967">
    <property type="component" value="Chromosome"/>
</dbReference>
<dbReference type="EMBL" id="CP102453">
    <property type="protein sequence ID" value="UUX34897.1"/>
    <property type="molecule type" value="Genomic_DNA"/>
</dbReference>
<dbReference type="Pfam" id="PF00581">
    <property type="entry name" value="Rhodanese"/>
    <property type="match status" value="2"/>
</dbReference>
<keyword evidence="3" id="KW-1185">Reference proteome</keyword>
<dbReference type="CDD" id="cd00158">
    <property type="entry name" value="RHOD"/>
    <property type="match status" value="1"/>
</dbReference>
<name>A0ABY5P827_9LACT</name>
<dbReference type="PANTHER" id="PTHR43031">
    <property type="entry name" value="FAD-DEPENDENT OXIDOREDUCTASE"/>
    <property type="match status" value="1"/>
</dbReference>
<sequence length="192" mass="21344">MKEINYTDIQGGRLIDIRSQYAFQAGHAKGSLNLNPSNFKKYLQDFLTSDQSIIIIAGQDNLTDIDALSEYLQEIGYVHIKGYLLAENIPAEKLEILETIPANDFLNLSDNYILLDVRQPAEITRPAPKQNLMNIPFEELPHSLASLDNHIDIYTLCGSGNRSTAAASYLLSKGFQTKVIEGGMKAIQEAQV</sequence>
<dbReference type="Gene3D" id="3.40.250.10">
    <property type="entry name" value="Rhodanese-like domain"/>
    <property type="match status" value="2"/>
</dbReference>
<protein>
    <submittedName>
        <fullName evidence="2">Rhodanese-like domain-containing protein</fullName>
    </submittedName>
</protein>
<evidence type="ECO:0000313" key="2">
    <source>
        <dbReference type="EMBL" id="UUX34897.1"/>
    </source>
</evidence>
<dbReference type="InterPro" id="IPR001763">
    <property type="entry name" value="Rhodanese-like_dom"/>
</dbReference>